<organism evidence="1 2">
    <name type="scientific">Xylaria curta</name>
    <dbReference type="NCBI Taxonomy" id="42375"/>
    <lineage>
        <taxon>Eukaryota</taxon>
        <taxon>Fungi</taxon>
        <taxon>Dikarya</taxon>
        <taxon>Ascomycota</taxon>
        <taxon>Pezizomycotina</taxon>
        <taxon>Sordariomycetes</taxon>
        <taxon>Xylariomycetidae</taxon>
        <taxon>Xylariales</taxon>
        <taxon>Xylariaceae</taxon>
        <taxon>Xylaria</taxon>
    </lineage>
</organism>
<dbReference type="EMBL" id="JAPDGR010000032">
    <property type="protein sequence ID" value="KAJ2998228.1"/>
    <property type="molecule type" value="Genomic_DNA"/>
</dbReference>
<protein>
    <submittedName>
        <fullName evidence="1">Uncharacterized protein</fullName>
    </submittedName>
</protein>
<evidence type="ECO:0000313" key="1">
    <source>
        <dbReference type="EMBL" id="KAJ2998228.1"/>
    </source>
</evidence>
<reference evidence="1" key="1">
    <citation type="submission" date="2022-10" db="EMBL/GenBank/DDBJ databases">
        <title>Genome Sequence of Xylaria curta.</title>
        <authorList>
            <person name="Buettner E."/>
        </authorList>
    </citation>
    <scope>NUCLEOTIDE SEQUENCE</scope>
    <source>
        <strain evidence="1">Babe10</strain>
    </source>
</reference>
<name>A0ACC1PRY6_9PEZI</name>
<sequence>MATVMPNYGPTIVRAPDMKEVEASTFVKELSMAMPGSPPTSRGIPGISIEVPGIHEPYLKPSWYHNMDQIIHEVDQYFLNCWNFASEKERKKFVHAGFSRVTCMYYPMAKDDRIVSACKLLTVLFLIDDLLEDMSFEDGEAYNNALMPIMRGEKKPNRDAPAETIMWDLWEGMRALNHDLANEILEPTFVFMRAQTDRQRKNIKGFGSYLIYRERDVGKALLSALMRFSMNLELTPEELRLVKPVDENCSKHISIINDIFSWEKEFAQSYTGHEEGSVLCSSVQVLAEEANLTIEASKRVLFSMAREWELTHLKLANEIGNNESLTPDRKDAIMSYIKGLEYQMSGNELWSASTLRYIGVNASS</sequence>
<dbReference type="Proteomes" id="UP001143856">
    <property type="component" value="Unassembled WGS sequence"/>
</dbReference>
<proteinExistence type="predicted"/>
<accession>A0ACC1PRY6</accession>
<evidence type="ECO:0000313" key="2">
    <source>
        <dbReference type="Proteomes" id="UP001143856"/>
    </source>
</evidence>
<gene>
    <name evidence="1" type="ORF">NUW58_g389</name>
</gene>
<keyword evidence="2" id="KW-1185">Reference proteome</keyword>
<comment type="caution">
    <text evidence="1">The sequence shown here is derived from an EMBL/GenBank/DDBJ whole genome shotgun (WGS) entry which is preliminary data.</text>
</comment>